<dbReference type="EMBL" id="JASXSV010000001">
    <property type="protein sequence ID" value="MDP0587673.1"/>
    <property type="molecule type" value="Genomic_DNA"/>
</dbReference>
<dbReference type="Proteomes" id="UP001178148">
    <property type="component" value="Unassembled WGS sequence"/>
</dbReference>
<dbReference type="InterPro" id="IPR050531">
    <property type="entry name" value="SdhE_FAD_assembly_factor"/>
</dbReference>
<evidence type="ECO:0000256" key="4">
    <source>
        <dbReference type="ARBA" id="ARBA00022490"/>
    </source>
</evidence>
<dbReference type="SUPFAM" id="SSF109910">
    <property type="entry name" value="YgfY-like"/>
    <property type="match status" value="1"/>
</dbReference>
<dbReference type="InterPro" id="IPR005631">
    <property type="entry name" value="SDH"/>
</dbReference>
<dbReference type="Pfam" id="PF03937">
    <property type="entry name" value="Sdh5"/>
    <property type="match status" value="1"/>
</dbReference>
<organism evidence="6 7">
    <name type="scientific">Candidatus Endonucleibacter bathymodioli</name>
    <dbReference type="NCBI Taxonomy" id="539814"/>
    <lineage>
        <taxon>Bacteria</taxon>
        <taxon>Pseudomonadati</taxon>
        <taxon>Pseudomonadota</taxon>
        <taxon>Gammaproteobacteria</taxon>
        <taxon>Oceanospirillales</taxon>
        <taxon>Endozoicomonadaceae</taxon>
        <taxon>Candidatus Endonucleibacter</taxon>
    </lineage>
</organism>
<comment type="similarity">
    <text evidence="2">Belongs to the SdhE FAD assembly factor family.</text>
</comment>
<gene>
    <name evidence="6" type="ORF">QS748_00040</name>
</gene>
<proteinExistence type="inferred from homology"/>
<dbReference type="InterPro" id="IPR036714">
    <property type="entry name" value="SDH_sf"/>
</dbReference>
<sequence length="78" mass="9174">MQWRSRRGMLELDVLLEPFTRDLFCSLSAEDQGAYARLLECEDPDLFNWFMTDQRPREPELARMVDKVLQSSCYADPA</sequence>
<dbReference type="AlphaFoldDB" id="A0AA90NSH4"/>
<reference evidence="6 7" key="1">
    <citation type="journal article" date="2023" name="bioRxiv">
        <title>An intranuclear bacterial parasite of deep-sea mussels expresses apoptosis inhibitors acquired from its host.</title>
        <authorList>
            <person name="Gonzalez Porras M.A."/>
            <person name="Assie A."/>
            <person name="Tietjen M."/>
            <person name="Violette M."/>
            <person name="Kleiner M."/>
            <person name="Gruber-Vodicka H."/>
            <person name="Dubilier N."/>
            <person name="Leisch N."/>
        </authorList>
    </citation>
    <scope>NUCLEOTIDE SEQUENCE [LARGE SCALE GENOMIC DNA]</scope>
    <source>
        <strain evidence="6">IAP13</strain>
    </source>
</reference>
<dbReference type="Gene3D" id="1.10.150.250">
    <property type="entry name" value="Flavinator of succinate dehydrogenase"/>
    <property type="match status" value="1"/>
</dbReference>
<evidence type="ECO:0000313" key="7">
    <source>
        <dbReference type="Proteomes" id="UP001178148"/>
    </source>
</evidence>
<dbReference type="GO" id="GO:0005737">
    <property type="term" value="C:cytoplasm"/>
    <property type="evidence" value="ECO:0007669"/>
    <property type="project" value="UniProtKB-SubCell"/>
</dbReference>
<dbReference type="GO" id="GO:0006105">
    <property type="term" value="P:succinate metabolic process"/>
    <property type="evidence" value="ECO:0007669"/>
    <property type="project" value="TreeGrafter"/>
</dbReference>
<comment type="caution">
    <text evidence="6">The sequence shown here is derived from an EMBL/GenBank/DDBJ whole genome shotgun (WGS) entry which is preliminary data.</text>
</comment>
<evidence type="ECO:0000313" key="6">
    <source>
        <dbReference type="EMBL" id="MDP0587673.1"/>
    </source>
</evidence>
<evidence type="ECO:0000256" key="5">
    <source>
        <dbReference type="ARBA" id="ARBA00023186"/>
    </source>
</evidence>
<accession>A0AA90NSH4</accession>
<comment type="subcellular location">
    <subcellularLocation>
        <location evidence="1">Cytoplasm</location>
    </subcellularLocation>
</comment>
<evidence type="ECO:0000256" key="2">
    <source>
        <dbReference type="ARBA" id="ARBA00008571"/>
    </source>
</evidence>
<evidence type="ECO:0000256" key="1">
    <source>
        <dbReference type="ARBA" id="ARBA00004496"/>
    </source>
</evidence>
<evidence type="ECO:0000256" key="3">
    <source>
        <dbReference type="ARBA" id="ARBA00019418"/>
    </source>
</evidence>
<protein>
    <recommendedName>
        <fullName evidence="3">FAD assembly factor SdhE</fullName>
    </recommendedName>
</protein>
<keyword evidence="7" id="KW-1185">Reference proteome</keyword>
<dbReference type="PANTHER" id="PTHR39585:SF1">
    <property type="entry name" value="FAD ASSEMBLY FACTOR SDHE"/>
    <property type="match status" value="1"/>
</dbReference>
<keyword evidence="5" id="KW-0143">Chaperone</keyword>
<dbReference type="PANTHER" id="PTHR39585">
    <property type="entry name" value="FAD ASSEMBLY FACTOR SDHE"/>
    <property type="match status" value="1"/>
</dbReference>
<name>A0AA90NSH4_9GAMM</name>
<keyword evidence="4" id="KW-0963">Cytoplasm</keyword>